<keyword evidence="14" id="KW-0694">RNA-binding</keyword>
<dbReference type="GO" id="GO:0006397">
    <property type="term" value="P:mRNA processing"/>
    <property type="evidence" value="ECO:0007669"/>
    <property type="project" value="UniProtKB-KW"/>
</dbReference>
<evidence type="ECO:0000256" key="7">
    <source>
        <dbReference type="ARBA" id="ARBA00022722"/>
    </source>
</evidence>
<dbReference type="Gene3D" id="3.30.420.10">
    <property type="entry name" value="Ribonuclease H-like superfamily/Ribonuclease H"/>
    <property type="match status" value="1"/>
</dbReference>
<dbReference type="GO" id="GO:0004519">
    <property type="term" value="F:endonuclease activity"/>
    <property type="evidence" value="ECO:0007669"/>
    <property type="project" value="UniProtKB-KW"/>
</dbReference>
<evidence type="ECO:0000256" key="8">
    <source>
        <dbReference type="ARBA" id="ARBA00022723"/>
    </source>
</evidence>
<evidence type="ECO:0000259" key="22">
    <source>
        <dbReference type="PROSITE" id="PS50994"/>
    </source>
</evidence>
<dbReference type="SUPFAM" id="SSF53098">
    <property type="entry name" value="Ribonuclease H-like"/>
    <property type="match status" value="1"/>
</dbReference>
<evidence type="ECO:0000256" key="19">
    <source>
        <dbReference type="ARBA" id="ARBA00023172"/>
    </source>
</evidence>
<evidence type="ECO:0000256" key="12">
    <source>
        <dbReference type="ARBA" id="ARBA00022840"/>
    </source>
</evidence>
<dbReference type="GO" id="GO:0005524">
    <property type="term" value="F:ATP binding"/>
    <property type="evidence" value="ECO:0007669"/>
    <property type="project" value="UniProtKB-KW"/>
</dbReference>
<keyword evidence="16" id="KW-0695">RNA-directed DNA polymerase</keyword>
<keyword evidence="18" id="KW-0917">Virion maturation</keyword>
<dbReference type="InterPro" id="IPR036875">
    <property type="entry name" value="Znf_CCHC_sf"/>
</dbReference>
<dbReference type="GO" id="GO:0008233">
    <property type="term" value="F:peptidase activity"/>
    <property type="evidence" value="ECO:0007669"/>
    <property type="project" value="UniProtKB-KW"/>
</dbReference>
<comment type="caution">
    <text evidence="23">The sequence shown here is derived from an EMBL/GenBank/DDBJ whole genome shotgun (WGS) entry which is preliminary data.</text>
</comment>
<dbReference type="GO" id="GO:0006310">
    <property type="term" value="P:DNA recombination"/>
    <property type="evidence" value="ECO:0007669"/>
    <property type="project" value="UniProtKB-KW"/>
</dbReference>
<keyword evidence="15" id="KW-0229">DNA integration</keyword>
<reference evidence="23 24" key="1">
    <citation type="submission" date="2019-02" db="EMBL/GenBank/DDBJ databases">
        <title>Genome sequencing of the rare red list fungi Antrodiella citrinella (Flaviporus citrinellus).</title>
        <authorList>
            <person name="Buettner E."/>
            <person name="Kellner H."/>
        </authorList>
    </citation>
    <scope>NUCLEOTIDE SEQUENCE [LARGE SCALE GENOMIC DNA]</scope>
    <source>
        <strain evidence="23 24">DSM 108506</strain>
    </source>
</reference>
<evidence type="ECO:0000256" key="5">
    <source>
        <dbReference type="ARBA" id="ARBA00022670"/>
    </source>
</evidence>
<name>A0A4S4LMJ9_9APHY</name>
<evidence type="ECO:0000256" key="1">
    <source>
        <dbReference type="ARBA" id="ARBA00002180"/>
    </source>
</evidence>
<dbReference type="Pfam" id="PF22936">
    <property type="entry name" value="Pol_BBD"/>
    <property type="match status" value="1"/>
</dbReference>
<evidence type="ECO:0000256" key="15">
    <source>
        <dbReference type="ARBA" id="ARBA00022908"/>
    </source>
</evidence>
<keyword evidence="7" id="KW-0540">Nuclease</keyword>
<dbReference type="OrthoDB" id="7691805at2759"/>
<dbReference type="Pfam" id="PF13976">
    <property type="entry name" value="gag_pre-integrs"/>
    <property type="match status" value="1"/>
</dbReference>
<dbReference type="GO" id="GO:0015074">
    <property type="term" value="P:DNA integration"/>
    <property type="evidence" value="ECO:0007669"/>
    <property type="project" value="UniProtKB-KW"/>
</dbReference>
<dbReference type="InterPro" id="IPR001584">
    <property type="entry name" value="Integrase_cat-core"/>
</dbReference>
<evidence type="ECO:0000313" key="24">
    <source>
        <dbReference type="Proteomes" id="UP000308730"/>
    </source>
</evidence>
<feature type="domain" description="Integrase catalytic" evidence="22">
    <location>
        <begin position="329"/>
        <end position="498"/>
    </location>
</feature>
<dbReference type="GO" id="GO:0003723">
    <property type="term" value="F:RNA binding"/>
    <property type="evidence" value="ECO:0007669"/>
    <property type="project" value="UniProtKB-KW"/>
</dbReference>
<comment type="function">
    <text evidence="1">The aspartyl protease (PR) mediates the proteolytic cleavages of the Gag and Gag-Pol polyproteins after assembly of the VLP.</text>
</comment>
<dbReference type="PANTHER" id="PTHR42648">
    <property type="entry name" value="TRANSPOSASE, PUTATIVE-RELATED"/>
    <property type="match status" value="1"/>
</dbReference>
<evidence type="ECO:0000256" key="6">
    <source>
        <dbReference type="ARBA" id="ARBA00022695"/>
    </source>
</evidence>
<keyword evidence="17" id="KW-0239">DNA-directed DNA polymerase</keyword>
<dbReference type="InterPro" id="IPR012337">
    <property type="entry name" value="RNaseH-like_sf"/>
</dbReference>
<evidence type="ECO:0000256" key="2">
    <source>
        <dbReference type="ARBA" id="ARBA00022578"/>
    </source>
</evidence>
<dbReference type="GO" id="GO:0003887">
    <property type="term" value="F:DNA-directed DNA polymerase activity"/>
    <property type="evidence" value="ECO:0007669"/>
    <property type="project" value="UniProtKB-KW"/>
</dbReference>
<comment type="catalytic activity">
    <reaction evidence="21">
        <text>DNA(n) + a 2'-deoxyribonucleoside 5'-triphosphate = DNA(n+1) + diphosphate</text>
        <dbReference type="Rhea" id="RHEA:22508"/>
        <dbReference type="Rhea" id="RHEA-COMP:17339"/>
        <dbReference type="Rhea" id="RHEA-COMP:17340"/>
        <dbReference type="ChEBI" id="CHEBI:33019"/>
        <dbReference type="ChEBI" id="CHEBI:61560"/>
        <dbReference type="ChEBI" id="CHEBI:173112"/>
        <dbReference type="EC" id="2.7.7.7"/>
    </reaction>
</comment>
<dbReference type="InterPro" id="IPR054722">
    <property type="entry name" value="PolX-like_BBD"/>
</dbReference>
<dbReference type="InterPro" id="IPR025724">
    <property type="entry name" value="GAG-pre-integrase_dom"/>
</dbReference>
<dbReference type="AlphaFoldDB" id="A0A4S4LMJ9"/>
<dbReference type="PANTHER" id="PTHR42648:SF11">
    <property type="entry name" value="TRANSPOSON TY4-P GAG-POL POLYPROTEIN"/>
    <property type="match status" value="1"/>
</dbReference>
<dbReference type="GO" id="GO:0003964">
    <property type="term" value="F:RNA-directed DNA polymerase activity"/>
    <property type="evidence" value="ECO:0007669"/>
    <property type="project" value="UniProtKB-KW"/>
</dbReference>
<dbReference type="EMBL" id="SGPM01001188">
    <property type="protein sequence ID" value="THH12698.1"/>
    <property type="molecule type" value="Genomic_DNA"/>
</dbReference>
<dbReference type="GO" id="GO:0005634">
    <property type="term" value="C:nucleus"/>
    <property type="evidence" value="ECO:0007669"/>
    <property type="project" value="UniProtKB-ARBA"/>
</dbReference>
<keyword evidence="3" id="KW-1188">Viral release from host cell</keyword>
<keyword evidence="10" id="KW-0255">Endonuclease</keyword>
<keyword evidence="13" id="KW-0460">Magnesium</keyword>
<evidence type="ECO:0000256" key="10">
    <source>
        <dbReference type="ARBA" id="ARBA00022759"/>
    </source>
</evidence>
<evidence type="ECO:0000256" key="14">
    <source>
        <dbReference type="ARBA" id="ARBA00022884"/>
    </source>
</evidence>
<keyword evidence="4" id="KW-0507">mRNA processing</keyword>
<keyword evidence="12" id="KW-0067">ATP-binding</keyword>
<evidence type="ECO:0000256" key="4">
    <source>
        <dbReference type="ARBA" id="ARBA00022664"/>
    </source>
</evidence>
<protein>
    <recommendedName>
        <fullName evidence="22">Integrase catalytic domain-containing protein</fullName>
    </recommendedName>
</protein>
<evidence type="ECO:0000256" key="21">
    <source>
        <dbReference type="ARBA" id="ARBA00049244"/>
    </source>
</evidence>
<keyword evidence="8" id="KW-0479">Metal-binding</keyword>
<keyword evidence="11" id="KW-0378">Hydrolase</keyword>
<evidence type="ECO:0000256" key="16">
    <source>
        <dbReference type="ARBA" id="ARBA00022918"/>
    </source>
</evidence>
<comment type="catalytic activity">
    <reaction evidence="20">
        <text>DNA(n) + a 2'-deoxyribonucleoside 5'-triphosphate = DNA(n+1) + diphosphate</text>
        <dbReference type="Rhea" id="RHEA:22508"/>
        <dbReference type="Rhea" id="RHEA-COMP:17339"/>
        <dbReference type="Rhea" id="RHEA-COMP:17340"/>
        <dbReference type="ChEBI" id="CHEBI:33019"/>
        <dbReference type="ChEBI" id="CHEBI:61560"/>
        <dbReference type="ChEBI" id="CHEBI:173112"/>
        <dbReference type="EC" id="2.7.7.49"/>
    </reaction>
</comment>
<keyword evidence="2" id="KW-0815">Transposition</keyword>
<evidence type="ECO:0000256" key="18">
    <source>
        <dbReference type="ARBA" id="ARBA00023113"/>
    </source>
</evidence>
<proteinExistence type="predicted"/>
<evidence type="ECO:0000313" key="23">
    <source>
        <dbReference type="EMBL" id="THH12698.1"/>
    </source>
</evidence>
<evidence type="ECO:0000256" key="17">
    <source>
        <dbReference type="ARBA" id="ARBA00022932"/>
    </source>
</evidence>
<evidence type="ECO:0000256" key="11">
    <source>
        <dbReference type="ARBA" id="ARBA00022801"/>
    </source>
</evidence>
<dbReference type="GO" id="GO:0008270">
    <property type="term" value="F:zinc ion binding"/>
    <property type="evidence" value="ECO:0007669"/>
    <property type="project" value="InterPro"/>
</dbReference>
<sequence>STDLVITQILVEEKTQRDPAAVAYAAKFGKPGAQKFSKPKDSEKKKKKCDYCKKSGHVKEECRKMKADNEAKAAEKPKELVAKIVTIDEPEPQALSFSLFMAEALATRQDVRTKWIVDSGASATMCSHRDWFMYYSPLSSPIKVWLGDERFINAIGKGRVSLNVPTGNGSTHNVVLVDVYYVPDLNGNLLSVSQFTNRGGHVNFVGSGCELSDARATVKVQARNRQGLYILDATVDTSKSALIAHLSPSSSDPPTPLVANFAGVDKVSKATLDTWHRRLGHVNFKSVLKMVRKGLVDGMEITGDKVSKHTCKPCFEGKHARTPIRTISEVDNPRLLHRIYADIVGPMQTVTRQGYRFSNNHVEAKSHYNMVRLQKTKEETADETRYVIERAEMETGQKLNFLRTDGGGEYDSTRFRQYLKSKGIHHEKTTAYTPQHNGVEERFNRTIFEMARTMLNDAGLPNSYWGDAVLYASYILNRTPTRALPNGITPYEAYTGNRPYLGHIRIFGCKA</sequence>
<keyword evidence="24" id="KW-1185">Reference proteome</keyword>
<dbReference type="GO" id="GO:0006508">
    <property type="term" value="P:proteolysis"/>
    <property type="evidence" value="ECO:0007669"/>
    <property type="project" value="UniProtKB-KW"/>
</dbReference>
<organism evidence="23 24">
    <name type="scientific">Antrodiella citrinella</name>
    <dbReference type="NCBI Taxonomy" id="2447956"/>
    <lineage>
        <taxon>Eukaryota</taxon>
        <taxon>Fungi</taxon>
        <taxon>Dikarya</taxon>
        <taxon>Basidiomycota</taxon>
        <taxon>Agaricomycotina</taxon>
        <taxon>Agaricomycetes</taxon>
        <taxon>Polyporales</taxon>
        <taxon>Steccherinaceae</taxon>
        <taxon>Antrodiella</taxon>
    </lineage>
</organism>
<evidence type="ECO:0000256" key="3">
    <source>
        <dbReference type="ARBA" id="ARBA00022612"/>
    </source>
</evidence>
<evidence type="ECO:0000256" key="9">
    <source>
        <dbReference type="ARBA" id="ARBA00022741"/>
    </source>
</evidence>
<keyword evidence="17" id="KW-0808">Transferase</keyword>
<feature type="non-terminal residue" evidence="23">
    <location>
        <position position="511"/>
    </location>
</feature>
<dbReference type="SUPFAM" id="SSF57756">
    <property type="entry name" value="Retrovirus zinc finger-like domains"/>
    <property type="match status" value="1"/>
</dbReference>
<evidence type="ECO:0000256" key="20">
    <source>
        <dbReference type="ARBA" id="ARBA00048173"/>
    </source>
</evidence>
<keyword evidence="6" id="KW-0548">Nucleotidyltransferase</keyword>
<dbReference type="InterPro" id="IPR036397">
    <property type="entry name" value="RNaseH_sf"/>
</dbReference>
<keyword evidence="9" id="KW-0547">Nucleotide-binding</keyword>
<dbReference type="GO" id="GO:0032196">
    <property type="term" value="P:transposition"/>
    <property type="evidence" value="ECO:0007669"/>
    <property type="project" value="UniProtKB-KW"/>
</dbReference>
<accession>A0A4S4LMJ9</accession>
<feature type="non-terminal residue" evidence="23">
    <location>
        <position position="1"/>
    </location>
</feature>
<dbReference type="PROSITE" id="PS50994">
    <property type="entry name" value="INTEGRASE"/>
    <property type="match status" value="1"/>
</dbReference>
<dbReference type="Proteomes" id="UP000308730">
    <property type="component" value="Unassembled WGS sequence"/>
</dbReference>
<keyword evidence="19" id="KW-0233">DNA recombination</keyword>
<keyword evidence="5" id="KW-0645">Protease</keyword>
<gene>
    <name evidence="23" type="ORF">EUX98_g9791</name>
</gene>
<dbReference type="InterPro" id="IPR039537">
    <property type="entry name" value="Retrotran_Ty1/copia-like"/>
</dbReference>
<evidence type="ECO:0000256" key="13">
    <source>
        <dbReference type="ARBA" id="ARBA00022842"/>
    </source>
</evidence>